<dbReference type="Proteomes" id="UP000250140">
    <property type="component" value="Unassembled WGS sequence"/>
</dbReference>
<keyword evidence="3" id="KW-1185">Reference proteome</keyword>
<protein>
    <submittedName>
        <fullName evidence="2">Uncharacterized protein</fullName>
    </submittedName>
</protein>
<feature type="region of interest" description="Disordered" evidence="1">
    <location>
        <begin position="54"/>
        <end position="79"/>
    </location>
</feature>
<organism evidence="2 3">
    <name type="scientific">Glonium stellatum</name>
    <dbReference type="NCBI Taxonomy" id="574774"/>
    <lineage>
        <taxon>Eukaryota</taxon>
        <taxon>Fungi</taxon>
        <taxon>Dikarya</taxon>
        <taxon>Ascomycota</taxon>
        <taxon>Pezizomycotina</taxon>
        <taxon>Dothideomycetes</taxon>
        <taxon>Pleosporomycetidae</taxon>
        <taxon>Gloniales</taxon>
        <taxon>Gloniaceae</taxon>
        <taxon>Glonium</taxon>
    </lineage>
</organism>
<evidence type="ECO:0000256" key="1">
    <source>
        <dbReference type="SAM" id="MobiDB-lite"/>
    </source>
</evidence>
<dbReference type="OrthoDB" id="3533623at2759"/>
<dbReference type="EMBL" id="KV749029">
    <property type="protein sequence ID" value="OCL11512.1"/>
    <property type="molecule type" value="Genomic_DNA"/>
</dbReference>
<dbReference type="AlphaFoldDB" id="A0A8E2F6K5"/>
<feature type="region of interest" description="Disordered" evidence="1">
    <location>
        <begin position="436"/>
        <end position="475"/>
    </location>
</feature>
<reference evidence="2 3" key="1">
    <citation type="journal article" date="2016" name="Nat. Commun.">
        <title>Ectomycorrhizal ecology is imprinted in the genome of the dominant symbiotic fungus Cenococcum geophilum.</title>
        <authorList>
            <consortium name="DOE Joint Genome Institute"/>
            <person name="Peter M."/>
            <person name="Kohler A."/>
            <person name="Ohm R.A."/>
            <person name="Kuo A."/>
            <person name="Krutzmann J."/>
            <person name="Morin E."/>
            <person name="Arend M."/>
            <person name="Barry K.W."/>
            <person name="Binder M."/>
            <person name="Choi C."/>
            <person name="Clum A."/>
            <person name="Copeland A."/>
            <person name="Grisel N."/>
            <person name="Haridas S."/>
            <person name="Kipfer T."/>
            <person name="LaButti K."/>
            <person name="Lindquist E."/>
            <person name="Lipzen A."/>
            <person name="Maire R."/>
            <person name="Meier B."/>
            <person name="Mihaltcheva S."/>
            <person name="Molinier V."/>
            <person name="Murat C."/>
            <person name="Poggeler S."/>
            <person name="Quandt C.A."/>
            <person name="Sperisen C."/>
            <person name="Tritt A."/>
            <person name="Tisserant E."/>
            <person name="Crous P.W."/>
            <person name="Henrissat B."/>
            <person name="Nehls U."/>
            <person name="Egli S."/>
            <person name="Spatafora J.W."/>
            <person name="Grigoriev I.V."/>
            <person name="Martin F.M."/>
        </authorList>
    </citation>
    <scope>NUCLEOTIDE SEQUENCE [LARGE SCALE GENOMIC DNA]</scope>
    <source>
        <strain evidence="2 3">CBS 207.34</strain>
    </source>
</reference>
<evidence type="ECO:0000313" key="3">
    <source>
        <dbReference type="Proteomes" id="UP000250140"/>
    </source>
</evidence>
<name>A0A8E2F6K5_9PEZI</name>
<evidence type="ECO:0000313" key="2">
    <source>
        <dbReference type="EMBL" id="OCL11512.1"/>
    </source>
</evidence>
<feature type="compositionally biased region" description="Polar residues" evidence="1">
    <location>
        <begin position="331"/>
        <end position="346"/>
    </location>
</feature>
<proteinExistence type="predicted"/>
<feature type="compositionally biased region" description="Low complexity" evidence="1">
    <location>
        <begin position="62"/>
        <end position="75"/>
    </location>
</feature>
<accession>A0A8E2F6K5</accession>
<sequence>MSQSHSRNASEETTASGSSYQLILEHLMQYPGNYEIPLRTMYTLNCAPRAQPLPSQLSRAATPTSSSSNSSPTSTQFPWSDAGSAAAHFTSALMNQISQLPSQPCSLPPSFIVSFVSRCFHPQLVMVDFPQALTALDYLKDLETRRRKEMVLAFQRLGVLPNTVGTDHDEISDRYPGVAQWVKNIEAKEKKADAYYTQLYIGLRRWILINEMSLVPFNKHNCVAMLNTLYPPVATSQPTKVLTAAILKKQRDGFFRYIQIVEKNGPSVLKTVMDQGKLDGDDNGWGAVQQCLDKYLSVAKNMIDDCSEITNVDHFGPAEGTGKRKGKKTDSGVSFGSDQRPSTSTSTKEKPLPSSPNESKFSYKGLSTLEKITREFKRMRVKSRVEVDEIVKYEKPTAALQEIDANDNQKLKQKSLRKMRSLGALQSLKTGNISSTSLVGRRKASDNIDYNPEEMKRHRMMYETSTKPKALRNEA</sequence>
<feature type="region of interest" description="Disordered" evidence="1">
    <location>
        <begin position="313"/>
        <end position="362"/>
    </location>
</feature>
<gene>
    <name evidence="2" type="ORF">AOQ84DRAFT_186032</name>
</gene>